<evidence type="ECO:0000256" key="5">
    <source>
        <dbReference type="ARBA" id="ARBA00009320"/>
    </source>
</evidence>
<dbReference type="InterPro" id="IPR043132">
    <property type="entry name" value="BCAT-like_C"/>
</dbReference>
<comment type="pathway">
    <text evidence="3">Amino-acid biosynthesis; L-valine biosynthesis; L-valine from pyruvate: step 4/4.</text>
</comment>
<evidence type="ECO:0000313" key="11">
    <source>
        <dbReference type="Proteomes" id="UP001597033"/>
    </source>
</evidence>
<dbReference type="PANTHER" id="PTHR42743">
    <property type="entry name" value="AMINO-ACID AMINOTRANSFERASE"/>
    <property type="match status" value="1"/>
</dbReference>
<keyword evidence="10" id="KW-0808">Transferase</keyword>
<comment type="caution">
    <text evidence="10">The sequence shown here is derived from an EMBL/GenBank/DDBJ whole genome shotgun (WGS) entry which is preliminary data.</text>
</comment>
<evidence type="ECO:0000256" key="4">
    <source>
        <dbReference type="ARBA" id="ARBA00005072"/>
    </source>
</evidence>
<evidence type="ECO:0000256" key="6">
    <source>
        <dbReference type="ARBA" id="ARBA00013053"/>
    </source>
</evidence>
<evidence type="ECO:0000256" key="1">
    <source>
        <dbReference type="ARBA" id="ARBA00003109"/>
    </source>
</evidence>
<dbReference type="InterPro" id="IPR050571">
    <property type="entry name" value="Class-IV_PLP-Dep_Aminotrnsfr"/>
</dbReference>
<comment type="similarity">
    <text evidence="5">Belongs to the class-IV pyridoxal-phosphate-dependent aminotransferase family.</text>
</comment>
<dbReference type="InterPro" id="IPR036038">
    <property type="entry name" value="Aminotransferase-like"/>
</dbReference>
<evidence type="ECO:0000256" key="7">
    <source>
        <dbReference type="ARBA" id="ARBA00048212"/>
    </source>
</evidence>
<dbReference type="RefSeq" id="WP_162377823.1">
    <property type="nucleotide sequence ID" value="NZ_JBHTKN010000006.1"/>
</dbReference>
<dbReference type="SUPFAM" id="SSF56752">
    <property type="entry name" value="D-aminoacid aminotransferase-like PLP-dependent enzymes"/>
    <property type="match status" value="1"/>
</dbReference>
<comment type="catalytic activity">
    <reaction evidence="7">
        <text>L-valine + 2-oxoglutarate = 3-methyl-2-oxobutanoate + L-glutamate</text>
        <dbReference type="Rhea" id="RHEA:24813"/>
        <dbReference type="ChEBI" id="CHEBI:11851"/>
        <dbReference type="ChEBI" id="CHEBI:16810"/>
        <dbReference type="ChEBI" id="CHEBI:29985"/>
        <dbReference type="ChEBI" id="CHEBI:57762"/>
        <dbReference type="EC" id="2.6.1.42"/>
    </reaction>
</comment>
<comment type="function">
    <text evidence="1">Acts on leucine, isoleucine and valine.</text>
</comment>
<keyword evidence="11" id="KW-1185">Reference proteome</keyword>
<dbReference type="Pfam" id="PF01063">
    <property type="entry name" value="Aminotran_4"/>
    <property type="match status" value="1"/>
</dbReference>
<accession>A0ABW3LZE1</accession>
<comment type="catalytic activity">
    <reaction evidence="9">
        <text>L-leucine + 2-oxoglutarate = 4-methyl-2-oxopentanoate + L-glutamate</text>
        <dbReference type="Rhea" id="RHEA:18321"/>
        <dbReference type="ChEBI" id="CHEBI:16810"/>
        <dbReference type="ChEBI" id="CHEBI:17865"/>
        <dbReference type="ChEBI" id="CHEBI:29985"/>
        <dbReference type="ChEBI" id="CHEBI:57427"/>
        <dbReference type="EC" id="2.6.1.42"/>
    </reaction>
</comment>
<evidence type="ECO:0000256" key="8">
    <source>
        <dbReference type="ARBA" id="ARBA00048798"/>
    </source>
</evidence>
<sequence length="320" mass="34640">MTQGTQHSADDPRNADILISINGTMKHRSEAMVSVFDSGFVLGDGVWEGLRVVGGHPVFLDAHLDRLYEGAKAIMLDIGLDRTALTRAIYDTLDANGMRGDGVHVRLMVTRGVKSTPYQDPRVTVGPATIVIIPEYKVASVAGSRRGLSLYTVHVRRGFPDVQDPKLNSHSKLNCITACIQAYGAGADEALMLDPHGFVSTCNSTHFFIVRKGEVWTSTGQYCLGGITRANVIALCRDNGIPVFEKSFSLTDVFGADEAFVTGTFAGVVPVRTVDHRRIGWEAESDVGAEPDARGPMVRRLQALYQERVAADVAARGPRA</sequence>
<evidence type="ECO:0000313" key="10">
    <source>
        <dbReference type="EMBL" id="MFD1042709.1"/>
    </source>
</evidence>
<comment type="pathway">
    <text evidence="4">Amino-acid biosynthesis; L-leucine biosynthesis; L-leucine from 3-methyl-2-oxobutanoate: step 4/4.</text>
</comment>
<keyword evidence="10" id="KW-0032">Aminotransferase</keyword>
<comment type="pathway">
    <text evidence="2">Amino-acid biosynthesis; L-isoleucine biosynthesis; L-isoleucine from 2-oxobutanoate: step 4/4.</text>
</comment>
<gene>
    <name evidence="10" type="ORF">ACFQ2N_10160</name>
</gene>
<dbReference type="InterPro" id="IPR001544">
    <property type="entry name" value="Aminotrans_IV"/>
</dbReference>
<name>A0ABW3LZE1_9GAMM</name>
<protein>
    <recommendedName>
        <fullName evidence="6">branched-chain-amino-acid transaminase</fullName>
        <ecNumber evidence="6">2.6.1.42</ecNumber>
    </recommendedName>
</protein>
<dbReference type="GO" id="GO:0008483">
    <property type="term" value="F:transaminase activity"/>
    <property type="evidence" value="ECO:0007669"/>
    <property type="project" value="UniProtKB-KW"/>
</dbReference>
<reference evidence="11" key="1">
    <citation type="journal article" date="2019" name="Int. J. Syst. Evol. Microbiol.">
        <title>The Global Catalogue of Microorganisms (GCM) 10K type strain sequencing project: providing services to taxonomists for standard genome sequencing and annotation.</title>
        <authorList>
            <consortium name="The Broad Institute Genomics Platform"/>
            <consortium name="The Broad Institute Genome Sequencing Center for Infectious Disease"/>
            <person name="Wu L."/>
            <person name="Ma J."/>
        </authorList>
    </citation>
    <scope>NUCLEOTIDE SEQUENCE [LARGE SCALE GENOMIC DNA]</scope>
    <source>
        <strain evidence="11">CCUG 55854</strain>
    </source>
</reference>
<dbReference type="EC" id="2.6.1.42" evidence="6"/>
<dbReference type="Gene3D" id="3.20.10.10">
    <property type="entry name" value="D-amino Acid Aminotransferase, subunit A, domain 2"/>
    <property type="match status" value="1"/>
</dbReference>
<proteinExistence type="inferred from homology"/>
<dbReference type="Proteomes" id="UP001597033">
    <property type="component" value="Unassembled WGS sequence"/>
</dbReference>
<evidence type="ECO:0000256" key="2">
    <source>
        <dbReference type="ARBA" id="ARBA00004824"/>
    </source>
</evidence>
<organism evidence="10 11">
    <name type="scientific">Pseudoxanthomonas kaohsiungensis</name>
    <dbReference type="NCBI Taxonomy" id="283923"/>
    <lineage>
        <taxon>Bacteria</taxon>
        <taxon>Pseudomonadati</taxon>
        <taxon>Pseudomonadota</taxon>
        <taxon>Gammaproteobacteria</taxon>
        <taxon>Lysobacterales</taxon>
        <taxon>Lysobacteraceae</taxon>
        <taxon>Pseudoxanthomonas</taxon>
    </lineage>
</organism>
<dbReference type="InterPro" id="IPR043131">
    <property type="entry name" value="BCAT-like_N"/>
</dbReference>
<comment type="catalytic activity">
    <reaction evidence="8">
        <text>L-isoleucine + 2-oxoglutarate = (S)-3-methyl-2-oxopentanoate + L-glutamate</text>
        <dbReference type="Rhea" id="RHEA:24801"/>
        <dbReference type="ChEBI" id="CHEBI:16810"/>
        <dbReference type="ChEBI" id="CHEBI:29985"/>
        <dbReference type="ChEBI" id="CHEBI:35146"/>
        <dbReference type="ChEBI" id="CHEBI:58045"/>
        <dbReference type="EC" id="2.6.1.42"/>
    </reaction>
</comment>
<dbReference type="PANTHER" id="PTHR42743:SF11">
    <property type="entry name" value="AMINODEOXYCHORISMATE LYASE"/>
    <property type="match status" value="1"/>
</dbReference>
<evidence type="ECO:0000256" key="3">
    <source>
        <dbReference type="ARBA" id="ARBA00004931"/>
    </source>
</evidence>
<dbReference type="Gene3D" id="3.30.470.10">
    <property type="match status" value="1"/>
</dbReference>
<dbReference type="EMBL" id="JBHTKN010000006">
    <property type="protein sequence ID" value="MFD1042709.1"/>
    <property type="molecule type" value="Genomic_DNA"/>
</dbReference>
<evidence type="ECO:0000256" key="9">
    <source>
        <dbReference type="ARBA" id="ARBA00049229"/>
    </source>
</evidence>